<gene>
    <name evidence="2" type="ORF">BacF7301_07960</name>
</gene>
<feature type="chain" id="PRO_5026338048" evidence="1">
    <location>
        <begin position="22"/>
        <end position="688"/>
    </location>
</feature>
<dbReference type="PROSITE" id="PS51257">
    <property type="entry name" value="PROKAR_LIPOPROTEIN"/>
    <property type="match status" value="1"/>
</dbReference>
<evidence type="ECO:0000313" key="2">
    <source>
        <dbReference type="EMBL" id="QIU94086.1"/>
    </source>
</evidence>
<sequence>MNKIYSLLGIGLLSAATLSSCGEDAVVEETNQVLQQGKEQAYTTIASIQKYEATEESSSTRANVQENGRSFMWNTDDKVTVWNGTNGYDFTTVGYDDNEPSWNVEFSGNGSLTDGATVWGIYPKKESPTMENVFTFTLGDNMTQNLDKPELQNTMHMLAKGTVNGNTVTNLNFEHLTSLFQFNIKNLRPDSYKVVKVSVACDEAIFPKILTVSGEEKTYSDKVNSLTLNLSDMNVDKNGTSYGYLSFFPMPDMTKDTKLTFTLTVRNEGGADTEDIVKDIKTIGELYNEASAVAKDGYKYVAGKRYGVSFSLIAELGYEVTAPNNYLVKKNMGLINLASDPTIMSNAETVITLDTDLDWTAEETWMPIGTFAGTLDGNGKTITGLKINIENATTGFIVANSGTIKNLKIKDASLTGTMSSGSNVPVGAFAGTNTGKIEGCAIEGGSFIVPANCLYGGFVGQNNGTVSDCHIMNVSNFTCKSTGTNVGGIIGKNMGTLEGSYADNVTLTCKAGTIGGLVGWNNSGNAKIVGCYSLANIVLTGSVNSGLLAGGCNWTNVIASFAVGSITAPTGVNAARGGLVNQGGTINGCYSIPVFDNLTGNPNTGGIAGKSAGGINTTNCFYVSTDAAISPMAGSALAGVDKLAANSELVDKLSILNSNAQVAASGYEFVVNGGSNKDVVPLLVQKKK</sequence>
<evidence type="ECO:0000256" key="1">
    <source>
        <dbReference type="SAM" id="SignalP"/>
    </source>
</evidence>
<organism evidence="2 3">
    <name type="scientific">Bacteroides faecium</name>
    <dbReference type="NCBI Taxonomy" id="2715212"/>
    <lineage>
        <taxon>Bacteria</taxon>
        <taxon>Pseudomonadati</taxon>
        <taxon>Bacteroidota</taxon>
        <taxon>Bacteroidia</taxon>
        <taxon>Bacteroidales</taxon>
        <taxon>Bacteroidaceae</taxon>
        <taxon>Bacteroides</taxon>
    </lineage>
</organism>
<keyword evidence="1" id="KW-0732">Signal</keyword>
<feature type="signal peptide" evidence="1">
    <location>
        <begin position="1"/>
        <end position="21"/>
    </location>
</feature>
<dbReference type="EMBL" id="CP050831">
    <property type="protein sequence ID" value="QIU94086.1"/>
    <property type="molecule type" value="Genomic_DNA"/>
</dbReference>
<dbReference type="KEGG" id="bfc:BacF7301_07960"/>
<proteinExistence type="predicted"/>
<protein>
    <submittedName>
        <fullName evidence="2">Fimbrillin family protein</fullName>
    </submittedName>
</protein>
<accession>A0A6H0KKW7</accession>
<reference evidence="2 3" key="1">
    <citation type="submission" date="2020-03" db="EMBL/GenBank/DDBJ databases">
        <title>Genomic analysis of Bacteroides faecium CBA7301.</title>
        <authorList>
            <person name="Kim J."/>
            <person name="Roh S.W."/>
        </authorList>
    </citation>
    <scope>NUCLEOTIDE SEQUENCE [LARGE SCALE GENOMIC DNA]</scope>
    <source>
        <strain evidence="2 3">CBA7301</strain>
    </source>
</reference>
<dbReference type="Proteomes" id="UP000501780">
    <property type="component" value="Chromosome"/>
</dbReference>
<dbReference type="Gene3D" id="2.160.20.110">
    <property type="match status" value="1"/>
</dbReference>
<dbReference type="AlphaFoldDB" id="A0A6H0KKW7"/>
<evidence type="ECO:0000313" key="3">
    <source>
        <dbReference type="Proteomes" id="UP000501780"/>
    </source>
</evidence>
<dbReference type="RefSeq" id="WP_167961786.1">
    <property type="nucleotide sequence ID" value="NZ_CP050831.1"/>
</dbReference>
<keyword evidence="3" id="KW-1185">Reference proteome</keyword>
<name>A0A6H0KKW7_9BACE</name>